<evidence type="ECO:0000256" key="1">
    <source>
        <dbReference type="SAM" id="Phobius"/>
    </source>
</evidence>
<dbReference type="EMBL" id="JACHGW010000004">
    <property type="protein sequence ID" value="MBB6052425.1"/>
    <property type="molecule type" value="Genomic_DNA"/>
</dbReference>
<dbReference type="AlphaFoldDB" id="A0A7W9W8R1"/>
<dbReference type="GO" id="GO:0016811">
    <property type="term" value="F:hydrolase activity, acting on carbon-nitrogen (but not peptide) bonds, in linear amides"/>
    <property type="evidence" value="ECO:0007669"/>
    <property type="project" value="TreeGrafter"/>
</dbReference>
<dbReference type="InterPro" id="IPR003737">
    <property type="entry name" value="GlcNAc_PI_deacetylase-related"/>
</dbReference>
<dbReference type="Proteomes" id="UP000520814">
    <property type="component" value="Unassembled WGS sequence"/>
</dbReference>
<proteinExistence type="predicted"/>
<organism evidence="2 3">
    <name type="scientific">Armatimonas rosea</name>
    <dbReference type="NCBI Taxonomy" id="685828"/>
    <lineage>
        <taxon>Bacteria</taxon>
        <taxon>Bacillati</taxon>
        <taxon>Armatimonadota</taxon>
        <taxon>Armatimonadia</taxon>
        <taxon>Armatimonadales</taxon>
        <taxon>Armatimonadaceae</taxon>
        <taxon>Armatimonas</taxon>
    </lineage>
</organism>
<dbReference type="Gene3D" id="3.40.50.10320">
    <property type="entry name" value="LmbE-like"/>
    <property type="match status" value="1"/>
</dbReference>
<comment type="caution">
    <text evidence="2">The sequence shown here is derived from an EMBL/GenBank/DDBJ whole genome shotgun (WGS) entry which is preliminary data.</text>
</comment>
<reference evidence="2 3" key="1">
    <citation type="submission" date="2020-08" db="EMBL/GenBank/DDBJ databases">
        <title>Genomic Encyclopedia of Type Strains, Phase IV (KMG-IV): sequencing the most valuable type-strain genomes for metagenomic binning, comparative biology and taxonomic classification.</title>
        <authorList>
            <person name="Goeker M."/>
        </authorList>
    </citation>
    <scope>NUCLEOTIDE SEQUENCE [LARGE SCALE GENOMIC DNA]</scope>
    <source>
        <strain evidence="2 3">DSM 23562</strain>
    </source>
</reference>
<dbReference type="RefSeq" id="WP_184201442.1">
    <property type="nucleotide sequence ID" value="NZ_JACHGW010000004.1"/>
</dbReference>
<evidence type="ECO:0000313" key="3">
    <source>
        <dbReference type="Proteomes" id="UP000520814"/>
    </source>
</evidence>
<accession>A0A7W9W8R1</accession>
<keyword evidence="1" id="KW-1133">Transmembrane helix</keyword>
<sequence length="458" mass="50708">MRKISGNEFLETIKRWPRWKRYTLVAFVSPPLLGALFALLFYANLHRSASAMTSEPLPAFPPLVPAQRLLVIAPHCDDETLGVGGVIAQARHDGIPVHVVFLTNGDAFPAACALVTRNLQPAAKDYVKLGNLRQKEALAALKHLGVGPEDVTFLGYPDRGIRALWEANWSPEKPYKSPFTQKDSVRGEAYCGQSLVSDLTQLIQKTRPTDIFVTHPADDHQDHSLAATFTEAALQKSKVERVLMHYYIVHRGDWPLPQGYSPSLPLVPPAGFTSADTHWRTVTLSHDALKAKERALKEYDSQLKLCDRFLNSFLRTSEIFGQLTQAGIDPMHTASVRDGQGDDVVRFANPSTDLTRLDAQLVGKNLKVTLNLRGASAPGVRYALHLRSEKGTFLARTLRSPYLSQPGSSQLVCSIPLAELETGTQPLEEALWISAETGMTARNIVDQTGYRYFALHRP</sequence>
<dbReference type="InterPro" id="IPR024078">
    <property type="entry name" value="LmbE-like_dom_sf"/>
</dbReference>
<dbReference type="PANTHER" id="PTHR12993:SF29">
    <property type="entry name" value="BLR3841 PROTEIN"/>
    <property type="match status" value="1"/>
</dbReference>
<feature type="transmembrane region" description="Helical" evidence="1">
    <location>
        <begin position="21"/>
        <end position="43"/>
    </location>
</feature>
<gene>
    <name evidence="2" type="ORF">HNQ39_004246</name>
</gene>
<dbReference type="PANTHER" id="PTHR12993">
    <property type="entry name" value="N-ACETYLGLUCOSAMINYL-PHOSPHATIDYLINOSITOL DE-N-ACETYLASE-RELATED"/>
    <property type="match status" value="1"/>
</dbReference>
<evidence type="ECO:0000313" key="2">
    <source>
        <dbReference type="EMBL" id="MBB6052425.1"/>
    </source>
</evidence>
<keyword evidence="1" id="KW-0472">Membrane</keyword>
<dbReference type="SUPFAM" id="SSF102588">
    <property type="entry name" value="LmbE-like"/>
    <property type="match status" value="1"/>
</dbReference>
<keyword evidence="3" id="KW-1185">Reference proteome</keyword>
<name>A0A7W9W8R1_ARMRO</name>
<protein>
    <submittedName>
        <fullName evidence="2">LmbE family N-acetylglucosaminyl deacetylase</fullName>
    </submittedName>
</protein>
<keyword evidence="1" id="KW-0812">Transmembrane</keyword>
<dbReference type="Pfam" id="PF02585">
    <property type="entry name" value="PIG-L"/>
    <property type="match status" value="1"/>
</dbReference>